<gene>
    <name evidence="7" type="ORF">S12H4_09959</name>
</gene>
<dbReference type="GO" id="GO:0000976">
    <property type="term" value="F:transcription cis-regulatory region binding"/>
    <property type="evidence" value="ECO:0007669"/>
    <property type="project" value="TreeGrafter"/>
</dbReference>
<accession>X1PWS6</accession>
<dbReference type="PANTHER" id="PTHR48111:SF21">
    <property type="entry name" value="DNA-BINDING DUAL MASTER TRANSCRIPTIONAL REGULATOR RPAA"/>
    <property type="match status" value="1"/>
</dbReference>
<reference evidence="7" key="1">
    <citation type="journal article" date="2014" name="Front. Microbiol.">
        <title>High frequency of phylogenetically diverse reductive dehalogenase-homologous genes in deep subseafloor sedimentary metagenomes.</title>
        <authorList>
            <person name="Kawai M."/>
            <person name="Futagami T."/>
            <person name="Toyoda A."/>
            <person name="Takaki Y."/>
            <person name="Nishi S."/>
            <person name="Hori S."/>
            <person name="Arai W."/>
            <person name="Tsubouchi T."/>
            <person name="Morono Y."/>
            <person name="Uchiyama I."/>
            <person name="Ito T."/>
            <person name="Fujiyama A."/>
            <person name="Inagaki F."/>
            <person name="Takami H."/>
        </authorList>
    </citation>
    <scope>NUCLEOTIDE SEQUENCE</scope>
    <source>
        <strain evidence="7">Expedition CK06-06</strain>
    </source>
</reference>
<keyword evidence="2" id="KW-0902">Two-component regulatory system</keyword>
<evidence type="ECO:0000256" key="4">
    <source>
        <dbReference type="ARBA" id="ARBA00023125"/>
    </source>
</evidence>
<keyword evidence="5" id="KW-0804">Transcription</keyword>
<dbReference type="PROSITE" id="PS50110">
    <property type="entry name" value="RESPONSE_REGULATORY"/>
    <property type="match status" value="1"/>
</dbReference>
<dbReference type="GO" id="GO:0032993">
    <property type="term" value="C:protein-DNA complex"/>
    <property type="evidence" value="ECO:0007669"/>
    <property type="project" value="TreeGrafter"/>
</dbReference>
<evidence type="ECO:0000256" key="5">
    <source>
        <dbReference type="ARBA" id="ARBA00023163"/>
    </source>
</evidence>
<dbReference type="PANTHER" id="PTHR48111">
    <property type="entry name" value="REGULATOR OF RPOS"/>
    <property type="match status" value="1"/>
</dbReference>
<dbReference type="SUPFAM" id="SSF52172">
    <property type="entry name" value="CheY-like"/>
    <property type="match status" value="1"/>
</dbReference>
<feature type="domain" description="Response regulatory" evidence="6">
    <location>
        <begin position="5"/>
        <end position="93"/>
    </location>
</feature>
<dbReference type="GO" id="GO:0005829">
    <property type="term" value="C:cytosol"/>
    <property type="evidence" value="ECO:0007669"/>
    <property type="project" value="TreeGrafter"/>
</dbReference>
<dbReference type="InterPro" id="IPR001789">
    <property type="entry name" value="Sig_transdc_resp-reg_receiver"/>
</dbReference>
<dbReference type="AlphaFoldDB" id="X1PWS6"/>
<dbReference type="CDD" id="cd00156">
    <property type="entry name" value="REC"/>
    <property type="match status" value="1"/>
</dbReference>
<dbReference type="SMART" id="SM00448">
    <property type="entry name" value="REC"/>
    <property type="match status" value="1"/>
</dbReference>
<dbReference type="Gene3D" id="3.40.50.2300">
    <property type="match status" value="1"/>
</dbReference>
<dbReference type="GO" id="GO:0006355">
    <property type="term" value="P:regulation of DNA-templated transcription"/>
    <property type="evidence" value="ECO:0007669"/>
    <property type="project" value="TreeGrafter"/>
</dbReference>
<evidence type="ECO:0000256" key="3">
    <source>
        <dbReference type="ARBA" id="ARBA00023015"/>
    </source>
</evidence>
<dbReference type="InterPro" id="IPR011006">
    <property type="entry name" value="CheY-like_superfamily"/>
</dbReference>
<name>X1PWS6_9ZZZZ</name>
<keyword evidence="1" id="KW-0597">Phosphoprotein</keyword>
<evidence type="ECO:0000256" key="1">
    <source>
        <dbReference type="ARBA" id="ARBA00022553"/>
    </source>
</evidence>
<dbReference type="Pfam" id="PF00072">
    <property type="entry name" value="Response_reg"/>
    <property type="match status" value="1"/>
</dbReference>
<proteinExistence type="predicted"/>
<protein>
    <recommendedName>
        <fullName evidence="6">Response regulatory domain-containing protein</fullName>
    </recommendedName>
</protein>
<organism evidence="7">
    <name type="scientific">marine sediment metagenome</name>
    <dbReference type="NCBI Taxonomy" id="412755"/>
    <lineage>
        <taxon>unclassified sequences</taxon>
        <taxon>metagenomes</taxon>
        <taxon>ecological metagenomes</taxon>
    </lineage>
</organism>
<dbReference type="InterPro" id="IPR039420">
    <property type="entry name" value="WalR-like"/>
</dbReference>
<evidence type="ECO:0000259" key="6">
    <source>
        <dbReference type="PROSITE" id="PS50110"/>
    </source>
</evidence>
<keyword evidence="3" id="KW-0805">Transcription regulation</keyword>
<comment type="caution">
    <text evidence="7">The sequence shown here is derived from an EMBL/GenBank/DDBJ whole genome shotgun (WGS) entry which is preliminary data.</text>
</comment>
<keyword evidence="4" id="KW-0238">DNA-binding</keyword>
<dbReference type="GO" id="GO:0000156">
    <property type="term" value="F:phosphorelay response regulator activity"/>
    <property type="evidence" value="ECO:0007669"/>
    <property type="project" value="TreeGrafter"/>
</dbReference>
<evidence type="ECO:0000313" key="7">
    <source>
        <dbReference type="EMBL" id="GAI60368.1"/>
    </source>
</evidence>
<feature type="non-terminal residue" evidence="7">
    <location>
        <position position="93"/>
    </location>
</feature>
<evidence type="ECO:0000256" key="2">
    <source>
        <dbReference type="ARBA" id="ARBA00023012"/>
    </source>
</evidence>
<sequence>MNNLHILIVEDGQSQREMLREFLARQGHVVAEAENGEIAINKVLEGYFDLLLLDYQMPKMDGMEVLKKVKSINPEIYIVMMTAYGTIETAVEA</sequence>
<dbReference type="EMBL" id="BARW01004151">
    <property type="protein sequence ID" value="GAI60368.1"/>
    <property type="molecule type" value="Genomic_DNA"/>
</dbReference>